<dbReference type="Pfam" id="PF03358">
    <property type="entry name" value="FMN_red"/>
    <property type="match status" value="1"/>
</dbReference>
<name>C7QYL1_JONDD</name>
<dbReference type="PANTHER" id="PTHR30543">
    <property type="entry name" value="CHROMATE REDUCTASE"/>
    <property type="match status" value="1"/>
</dbReference>
<gene>
    <name evidence="2" type="ordered locus">Jden_0184</name>
</gene>
<dbReference type="RefSeq" id="WP_012805963.1">
    <property type="nucleotide sequence ID" value="NC_013174.1"/>
</dbReference>
<dbReference type="KEGG" id="jde:Jden_0184"/>
<dbReference type="PANTHER" id="PTHR30543:SF21">
    <property type="entry name" value="NAD(P)H-DEPENDENT FMN REDUCTASE LOT6"/>
    <property type="match status" value="1"/>
</dbReference>
<proteinExistence type="predicted"/>
<dbReference type="GO" id="GO:0005829">
    <property type="term" value="C:cytosol"/>
    <property type="evidence" value="ECO:0007669"/>
    <property type="project" value="TreeGrafter"/>
</dbReference>
<sequence length="184" mass="19421">MSVTIGYIVGSLSSASINRQVLNALIALAPQDVTFTEISIDALPLYSPDHDADMPPVARNLKAGVEDADVVIVATPQYNDSYSGVAKNAIDWASRPWGQHSFAGKPTAVTTASIAPHGGAKAGALLRDILEFGTANVMERQLNVHVGEGTFDENGHPASEELRAEFEQFLDAVITHAAAQPATV</sequence>
<evidence type="ECO:0000259" key="1">
    <source>
        <dbReference type="Pfam" id="PF03358"/>
    </source>
</evidence>
<evidence type="ECO:0000313" key="3">
    <source>
        <dbReference type="Proteomes" id="UP000000628"/>
    </source>
</evidence>
<accession>C7QYL1</accession>
<dbReference type="HOGENOM" id="CLU_055322_4_2_11"/>
<dbReference type="STRING" id="471856.Jden_0184"/>
<dbReference type="SUPFAM" id="SSF52218">
    <property type="entry name" value="Flavoproteins"/>
    <property type="match status" value="1"/>
</dbReference>
<dbReference type="eggNOG" id="COG0431">
    <property type="taxonomic scope" value="Bacteria"/>
</dbReference>
<protein>
    <submittedName>
        <fullName evidence="2">NADPH-dependent FMN reductase</fullName>
    </submittedName>
</protein>
<keyword evidence="3" id="KW-1185">Reference proteome</keyword>
<evidence type="ECO:0000313" key="2">
    <source>
        <dbReference type="EMBL" id="ACV07858.1"/>
    </source>
</evidence>
<organism evidence="2 3">
    <name type="scientific">Jonesia denitrificans (strain ATCC 14870 / DSM 20603 / BCRC 15368 / CIP 55.134 / JCM 11481 / NBRC 15587 / NCTC 10816 / Prevot 55134)</name>
    <name type="common">Listeria denitrificans</name>
    <dbReference type="NCBI Taxonomy" id="471856"/>
    <lineage>
        <taxon>Bacteria</taxon>
        <taxon>Bacillati</taxon>
        <taxon>Actinomycetota</taxon>
        <taxon>Actinomycetes</taxon>
        <taxon>Micrococcales</taxon>
        <taxon>Jonesiaceae</taxon>
        <taxon>Jonesia</taxon>
    </lineage>
</organism>
<feature type="domain" description="NADPH-dependent FMN reductase-like" evidence="1">
    <location>
        <begin position="4"/>
        <end position="145"/>
    </location>
</feature>
<dbReference type="AlphaFoldDB" id="C7QYL1"/>
<dbReference type="InterPro" id="IPR005025">
    <property type="entry name" value="FMN_Rdtase-like_dom"/>
</dbReference>
<dbReference type="OrthoDB" id="9812295at2"/>
<dbReference type="Gene3D" id="3.40.50.360">
    <property type="match status" value="1"/>
</dbReference>
<dbReference type="GO" id="GO:0016491">
    <property type="term" value="F:oxidoreductase activity"/>
    <property type="evidence" value="ECO:0007669"/>
    <property type="project" value="InterPro"/>
</dbReference>
<reference evidence="2 3" key="1">
    <citation type="journal article" date="2009" name="Stand. Genomic Sci.">
        <title>Complete genome sequence of Jonesia denitrificans type strain (Prevot 55134).</title>
        <authorList>
            <person name="Pukall R."/>
            <person name="Gehrich-Schroter G."/>
            <person name="Lapidus A."/>
            <person name="Nolan M."/>
            <person name="Glavina Del Rio T."/>
            <person name="Lucas S."/>
            <person name="Chen F."/>
            <person name="Tice H."/>
            <person name="Pitluck S."/>
            <person name="Cheng J.F."/>
            <person name="Copeland A."/>
            <person name="Saunders E."/>
            <person name="Brettin T."/>
            <person name="Detter J.C."/>
            <person name="Bruce D."/>
            <person name="Goodwin L."/>
            <person name="Pati A."/>
            <person name="Ivanova N."/>
            <person name="Mavromatis K."/>
            <person name="Ovchinnikova G."/>
            <person name="Chen A."/>
            <person name="Palaniappan K."/>
            <person name="Land M."/>
            <person name="Hauser L."/>
            <person name="Chang Y.J."/>
            <person name="Jeffries C.D."/>
            <person name="Chain P."/>
            <person name="Goker M."/>
            <person name="Bristow J."/>
            <person name="Eisen J.A."/>
            <person name="Markowitz V."/>
            <person name="Hugenholtz P."/>
            <person name="Kyrpides N.C."/>
            <person name="Klenk H.P."/>
            <person name="Han C."/>
        </authorList>
    </citation>
    <scope>NUCLEOTIDE SEQUENCE [LARGE SCALE GENOMIC DNA]</scope>
    <source>
        <strain evidence="3">ATCC 14870 / DSM 20603 / BCRC 15368 / CIP 55.134 / JCM 11481 / NBRC 15587 / NCTC 10816 / Prevot 55134</strain>
    </source>
</reference>
<dbReference type="Proteomes" id="UP000000628">
    <property type="component" value="Chromosome"/>
</dbReference>
<dbReference type="EMBL" id="CP001706">
    <property type="protein sequence ID" value="ACV07858.1"/>
    <property type="molecule type" value="Genomic_DNA"/>
</dbReference>
<dbReference type="InterPro" id="IPR050712">
    <property type="entry name" value="NAD(P)H-dep_reductase"/>
</dbReference>
<dbReference type="GO" id="GO:0010181">
    <property type="term" value="F:FMN binding"/>
    <property type="evidence" value="ECO:0007669"/>
    <property type="project" value="TreeGrafter"/>
</dbReference>
<dbReference type="InterPro" id="IPR029039">
    <property type="entry name" value="Flavoprotein-like_sf"/>
</dbReference>